<gene>
    <name evidence="1" type="ORF">P3W55_11250</name>
</gene>
<reference evidence="1" key="1">
    <citation type="submission" date="2023-03" db="EMBL/GenBank/DDBJ databases">
        <title>Draft assemblies of triclosan tolerant bacteria isolated from returned activated sludge.</title>
        <authorList>
            <person name="Van Hamelsveld S."/>
        </authorList>
    </citation>
    <scope>NUCLEOTIDE SEQUENCE</scope>
    <source>
        <strain evidence="1">GW210015_S63</strain>
    </source>
</reference>
<comment type="caution">
    <text evidence="1">The sequence shown here is derived from an EMBL/GenBank/DDBJ whole genome shotgun (WGS) entry which is preliminary data.</text>
</comment>
<accession>A0AAW6P7B3</accession>
<dbReference type="Proteomes" id="UP001220662">
    <property type="component" value="Unassembled WGS sequence"/>
</dbReference>
<dbReference type="EMBL" id="JARJLR010000207">
    <property type="protein sequence ID" value="MDF3842283.1"/>
    <property type="molecule type" value="Genomic_DNA"/>
</dbReference>
<evidence type="ECO:0000313" key="2">
    <source>
        <dbReference type="Proteomes" id="UP001220662"/>
    </source>
</evidence>
<organism evidence="1 2">
    <name type="scientific">Pseudomonas citronellolis</name>
    <dbReference type="NCBI Taxonomy" id="53408"/>
    <lineage>
        <taxon>Bacteria</taxon>
        <taxon>Pseudomonadati</taxon>
        <taxon>Pseudomonadota</taxon>
        <taxon>Gammaproteobacteria</taxon>
        <taxon>Pseudomonadales</taxon>
        <taxon>Pseudomonadaceae</taxon>
        <taxon>Pseudomonas</taxon>
    </lineage>
</organism>
<protein>
    <submittedName>
        <fullName evidence="1">Uncharacterized protein</fullName>
    </submittedName>
</protein>
<sequence>MMQQNCYITPESLVGFNLSSDVRIYAGRGWLPLVLSAKSVIGDAVVVAIREDAGALRIELGGQSNPQQRTWLAKLGVASQSICEICGAPGVLRYEGVKNGHPAGWHRVRCDKHAGVRTSSLSCAT</sequence>
<evidence type="ECO:0000313" key="1">
    <source>
        <dbReference type="EMBL" id="MDF3842283.1"/>
    </source>
</evidence>
<dbReference type="RefSeq" id="WP_152992902.1">
    <property type="nucleotide sequence ID" value="NZ_JARJLR010000207.1"/>
</dbReference>
<name>A0AAW6P7B3_9PSED</name>
<proteinExistence type="predicted"/>
<dbReference type="AlphaFoldDB" id="A0AAW6P7B3"/>